<evidence type="ECO:0000313" key="3">
    <source>
        <dbReference type="Proteomes" id="UP001138500"/>
    </source>
</evidence>
<feature type="compositionally biased region" description="Polar residues" evidence="1">
    <location>
        <begin position="1"/>
        <end position="10"/>
    </location>
</feature>
<feature type="region of interest" description="Disordered" evidence="1">
    <location>
        <begin position="119"/>
        <end position="198"/>
    </location>
</feature>
<comment type="caution">
    <text evidence="2">The sequence shown here is derived from an EMBL/GenBank/DDBJ whole genome shotgun (WGS) entry which is preliminary data.</text>
</comment>
<organism evidence="2 3">
    <name type="scientific">Teratosphaeria destructans</name>
    <dbReference type="NCBI Taxonomy" id="418781"/>
    <lineage>
        <taxon>Eukaryota</taxon>
        <taxon>Fungi</taxon>
        <taxon>Dikarya</taxon>
        <taxon>Ascomycota</taxon>
        <taxon>Pezizomycotina</taxon>
        <taxon>Dothideomycetes</taxon>
        <taxon>Dothideomycetidae</taxon>
        <taxon>Mycosphaerellales</taxon>
        <taxon>Teratosphaeriaceae</taxon>
        <taxon>Teratosphaeria</taxon>
    </lineage>
</organism>
<evidence type="ECO:0000256" key="1">
    <source>
        <dbReference type="SAM" id="MobiDB-lite"/>
    </source>
</evidence>
<feature type="region of interest" description="Disordered" evidence="1">
    <location>
        <begin position="1"/>
        <end position="86"/>
    </location>
</feature>
<sequence>MTSATSSDINGAQRRIPKLGVRRKLADDSPSYPSTPSPSQSDSGGDERSTLSSYASSLHTDRSGPVHGQSENGRRVSASIKKRGVGMLGFLTMKEPSTSAWEEYAEAQNKIAAERGGRAIGMPGVSSRELPAHVPKTNSKWDGLPHTAHGRDRDLKQKRQFQTSLSAGHAGGYISGSSNDEQPSIRARIGSLTHNSKAESRLSIIAGGSSLAPEAISPAVRPAFPDDAVASRAEPSSPQQRRNTAIAPWDEPPLQQGKRNIAVAPWDEPPAAAENLHLPPQLL</sequence>
<keyword evidence="3" id="KW-1185">Reference proteome</keyword>
<dbReference type="AlphaFoldDB" id="A0A9W7SZF6"/>
<dbReference type="OrthoDB" id="4117770at2759"/>
<reference evidence="2 3" key="1">
    <citation type="journal article" date="2018" name="IMA Fungus">
        <title>IMA Genome-F 10: Nine draft genome sequences of Claviceps purpurea s.lat., including C. arundinis, C. humidiphila, and C. cf. spartinae, pseudomolecules for the pitch canker pathogen Fusarium circinatum, draft genome of Davidsoniella eucalypti, Grosmannia galeiformis, Quambalaria eucalypti, and Teratosphaeria destructans.</title>
        <authorList>
            <person name="Wingfield B.D."/>
            <person name="Liu M."/>
            <person name="Nguyen H.D."/>
            <person name="Lane F.A."/>
            <person name="Morgan S.W."/>
            <person name="De Vos L."/>
            <person name="Wilken P.M."/>
            <person name="Duong T.A."/>
            <person name="Aylward J."/>
            <person name="Coetzee M.P."/>
            <person name="Dadej K."/>
            <person name="De Beer Z.W."/>
            <person name="Findlay W."/>
            <person name="Havenga M."/>
            <person name="Kolarik M."/>
            <person name="Menzies J.G."/>
            <person name="Naidoo K."/>
            <person name="Pochopski O."/>
            <person name="Shoukouhi P."/>
            <person name="Santana Q.C."/>
            <person name="Seifert K.A."/>
            <person name="Soal N."/>
            <person name="Steenkamp E.T."/>
            <person name="Tatham C.T."/>
            <person name="van der Nest M.A."/>
            <person name="Wingfield M.J."/>
        </authorList>
    </citation>
    <scope>NUCLEOTIDE SEQUENCE [LARGE SCALE GENOMIC DNA]</scope>
    <source>
        <strain evidence="2">CMW44962</strain>
    </source>
</reference>
<feature type="compositionally biased region" description="Polar residues" evidence="1">
    <location>
        <begin position="234"/>
        <end position="243"/>
    </location>
</feature>
<feature type="region of interest" description="Disordered" evidence="1">
    <location>
        <begin position="217"/>
        <end position="283"/>
    </location>
</feature>
<feature type="compositionally biased region" description="Low complexity" evidence="1">
    <location>
        <begin position="28"/>
        <end position="43"/>
    </location>
</feature>
<protein>
    <submittedName>
        <fullName evidence="2">Ca2+-modulated nonselective cation channel polycystin</fullName>
    </submittedName>
</protein>
<evidence type="ECO:0000313" key="2">
    <source>
        <dbReference type="EMBL" id="KAH9844647.1"/>
    </source>
</evidence>
<accession>A0A9W7SZF6</accession>
<dbReference type="Proteomes" id="UP001138500">
    <property type="component" value="Unassembled WGS sequence"/>
</dbReference>
<proteinExistence type="predicted"/>
<gene>
    <name evidence="2" type="ORF">Tdes44962_MAKER07183</name>
</gene>
<reference evidence="2 3" key="2">
    <citation type="journal article" date="2021" name="Curr. Genet.">
        <title>Genetic response to nitrogen starvation in the aggressive Eucalyptus foliar pathogen Teratosphaeria destructans.</title>
        <authorList>
            <person name="Havenga M."/>
            <person name="Wingfield B.D."/>
            <person name="Wingfield M.J."/>
            <person name="Dreyer L.L."/>
            <person name="Roets F."/>
            <person name="Aylward J."/>
        </authorList>
    </citation>
    <scope>NUCLEOTIDE SEQUENCE [LARGE SCALE GENOMIC DNA]</scope>
    <source>
        <strain evidence="2">CMW44962</strain>
    </source>
</reference>
<dbReference type="EMBL" id="RIBY02000258">
    <property type="protein sequence ID" value="KAH9844647.1"/>
    <property type="molecule type" value="Genomic_DNA"/>
</dbReference>
<name>A0A9W7SZF6_9PEZI</name>